<reference evidence="2 3" key="1">
    <citation type="submission" date="2018-04" db="EMBL/GenBank/DDBJ databases">
        <title>Genomic Encyclopedia of Archaeal and Bacterial Type Strains, Phase II (KMG-II): from individual species to whole genera.</title>
        <authorList>
            <person name="Goeker M."/>
        </authorList>
    </citation>
    <scope>NUCLEOTIDE SEQUENCE [LARGE SCALE GENOMIC DNA]</scope>
    <source>
        <strain evidence="2 3">DSM 28823</strain>
    </source>
</reference>
<name>A0A2T5C452_9BACT</name>
<dbReference type="PANTHER" id="PTHR34580">
    <property type="match status" value="1"/>
</dbReference>
<dbReference type="AlphaFoldDB" id="A0A2T5C452"/>
<evidence type="ECO:0000313" key="2">
    <source>
        <dbReference type="EMBL" id="PTN09605.1"/>
    </source>
</evidence>
<organism evidence="2 3">
    <name type="scientific">Mangrovibacterium marinum</name>
    <dbReference type="NCBI Taxonomy" id="1639118"/>
    <lineage>
        <taxon>Bacteria</taxon>
        <taxon>Pseudomonadati</taxon>
        <taxon>Bacteroidota</taxon>
        <taxon>Bacteroidia</taxon>
        <taxon>Marinilabiliales</taxon>
        <taxon>Prolixibacteraceae</taxon>
        <taxon>Mangrovibacterium</taxon>
    </lineage>
</organism>
<dbReference type="Pfam" id="PF25583">
    <property type="entry name" value="WCX"/>
    <property type="match status" value="1"/>
</dbReference>
<dbReference type="InterPro" id="IPR051534">
    <property type="entry name" value="CBASS_pafABC_assoc_protein"/>
</dbReference>
<gene>
    <name evidence="2" type="ORF">C8N47_104151</name>
</gene>
<dbReference type="InterPro" id="IPR057727">
    <property type="entry name" value="WCX_dom"/>
</dbReference>
<dbReference type="InterPro" id="IPR036390">
    <property type="entry name" value="WH_DNA-bd_sf"/>
</dbReference>
<accession>A0A2T5C452</accession>
<protein>
    <submittedName>
        <fullName evidence="2">Putative DNA-binding transcriptional regulator YafY</fullName>
    </submittedName>
</protein>
<dbReference type="InterPro" id="IPR036388">
    <property type="entry name" value="WH-like_DNA-bd_sf"/>
</dbReference>
<dbReference type="PIRSF" id="PIRSF016838">
    <property type="entry name" value="PafC"/>
    <property type="match status" value="1"/>
</dbReference>
<dbReference type="EMBL" id="QAAD01000004">
    <property type="protein sequence ID" value="PTN09605.1"/>
    <property type="molecule type" value="Genomic_DNA"/>
</dbReference>
<dbReference type="SUPFAM" id="SSF46785">
    <property type="entry name" value="Winged helix' DNA-binding domain"/>
    <property type="match status" value="1"/>
</dbReference>
<keyword evidence="2" id="KW-0238">DNA-binding</keyword>
<keyword evidence="3" id="KW-1185">Reference proteome</keyword>
<dbReference type="PROSITE" id="PS52050">
    <property type="entry name" value="WYL"/>
    <property type="match status" value="1"/>
</dbReference>
<dbReference type="GO" id="GO:0003677">
    <property type="term" value="F:DNA binding"/>
    <property type="evidence" value="ECO:0007669"/>
    <property type="project" value="UniProtKB-KW"/>
</dbReference>
<feature type="domain" description="WCX" evidence="1">
    <location>
        <begin position="224"/>
        <end position="299"/>
    </location>
</feature>
<dbReference type="PANTHER" id="PTHR34580:SF1">
    <property type="entry name" value="PROTEIN PAFC"/>
    <property type="match status" value="1"/>
</dbReference>
<sequence length="304" mass="35267">MIKEQHKLGRLLEIMIYLSSGIRRSLHELSERFEISERTAFRYIQTFRDAGFIIPKPHDGLYQIDKSSPYFKEISELLHFSKEEAFILQRAIHSISDENLLKQKLVAKLYALYDFDRVADTIVKQEYSENIHQLMRAIREKRKVILKGYLSANSNEEKDRLVEPFEFTTNYVSIWAYDTEDGICKTFKNTRIASVVVLDEPWCDESRHATLPMDVFRINAPEQQWVELELSIRAGELLKEEYPLSEGYITELAEGRFRFAAPVSGFEGVGRFIMGLASEIRVLSPPGLKEFIQNKAKKISTDIS</sequence>
<evidence type="ECO:0000259" key="1">
    <source>
        <dbReference type="Pfam" id="PF25583"/>
    </source>
</evidence>
<comment type="caution">
    <text evidence="2">The sequence shown here is derived from an EMBL/GenBank/DDBJ whole genome shotgun (WGS) entry which is preliminary data.</text>
</comment>
<dbReference type="Gene3D" id="1.10.10.10">
    <property type="entry name" value="Winged helix-like DNA-binding domain superfamily/Winged helix DNA-binding domain"/>
    <property type="match status" value="1"/>
</dbReference>
<dbReference type="RefSeq" id="WP_107821501.1">
    <property type="nucleotide sequence ID" value="NZ_OY782574.1"/>
</dbReference>
<dbReference type="OrthoDB" id="1315521at2"/>
<dbReference type="Proteomes" id="UP000243525">
    <property type="component" value="Unassembled WGS sequence"/>
</dbReference>
<proteinExistence type="predicted"/>
<evidence type="ECO:0000313" key="3">
    <source>
        <dbReference type="Proteomes" id="UP000243525"/>
    </source>
</evidence>
<dbReference type="InterPro" id="IPR028349">
    <property type="entry name" value="PafC-like"/>
</dbReference>